<dbReference type="AlphaFoldDB" id="A0A553SU70"/>
<protein>
    <submittedName>
        <fullName evidence="4">WxL domain-containing protein</fullName>
    </submittedName>
</protein>
<dbReference type="InterPro" id="IPR027994">
    <property type="entry name" value="WxL_dom"/>
</dbReference>
<evidence type="ECO:0000259" key="3">
    <source>
        <dbReference type="Pfam" id="PF13731"/>
    </source>
</evidence>
<accession>A0A553SU70</accession>
<sequence>MKKKKLLFGGLALAASLLLVTPAFADDAAISESSIIIGPGNGPTKPIDPEPQPEPPGTGNTGELTIDYVTPLKFEGKISEKDEVYITTAHNPNVQVTDRRGTGEGWSLQVSATPFVDENTNKTLKGAQLTLPQGSARTLPENISPAPKDLRKVVLSEETNILMQAQKDEGMGTWIDKFNPIEVTLSVPTGNYVGDYVSTLNWSLIAAPQ</sequence>
<organism evidence="4 5">
    <name type="scientific">Niallia circulans</name>
    <name type="common">Bacillus circulans</name>
    <dbReference type="NCBI Taxonomy" id="1397"/>
    <lineage>
        <taxon>Bacteria</taxon>
        <taxon>Bacillati</taxon>
        <taxon>Bacillota</taxon>
        <taxon>Bacilli</taxon>
        <taxon>Bacillales</taxon>
        <taxon>Bacillaceae</taxon>
        <taxon>Niallia</taxon>
    </lineage>
</organism>
<evidence type="ECO:0000256" key="2">
    <source>
        <dbReference type="SAM" id="SignalP"/>
    </source>
</evidence>
<evidence type="ECO:0000256" key="1">
    <source>
        <dbReference type="SAM" id="MobiDB-lite"/>
    </source>
</evidence>
<comment type="caution">
    <text evidence="4">The sequence shown here is derived from an EMBL/GenBank/DDBJ whole genome shotgun (WGS) entry which is preliminary data.</text>
</comment>
<gene>
    <name evidence="4" type="ORF">CEQ21_06470</name>
</gene>
<reference evidence="5" key="1">
    <citation type="submission" date="2018-10" db="EMBL/GenBank/DDBJ databases">
        <title>FDA dAtabase for Regulatory Grade micrObial Sequences (FDA-ARGOS): Supporting development and validation of Infectious Disease Dx tests.</title>
        <authorList>
            <person name="Minogue T."/>
            <person name="Wolcott M."/>
            <person name="Wasieloski L."/>
            <person name="Aguilar W."/>
            <person name="Moore D."/>
            <person name="Tallon L."/>
            <person name="Sadzewicz L."/>
            <person name="Sengamalay N."/>
            <person name="Ott S."/>
            <person name="Godinez A."/>
            <person name="Nagaraj S."/>
            <person name="Vavikolanu K."/>
            <person name="Vyas G."/>
            <person name="Nadendla S."/>
            <person name="George J."/>
            <person name="Sichtig H."/>
        </authorList>
    </citation>
    <scope>NUCLEOTIDE SEQUENCE [LARGE SCALE GENOMIC DNA]</scope>
    <source>
        <strain evidence="5">FDAARGOS_343</strain>
    </source>
</reference>
<dbReference type="RefSeq" id="WP_185763930.1">
    <property type="nucleotide sequence ID" value="NZ_RIBP01000001.1"/>
</dbReference>
<feature type="domain" description="WxL" evidence="3">
    <location>
        <begin position="30"/>
        <end position="208"/>
    </location>
</feature>
<keyword evidence="2" id="KW-0732">Signal</keyword>
<feature type="region of interest" description="Disordered" evidence="1">
    <location>
        <begin position="35"/>
        <end position="63"/>
    </location>
</feature>
<name>A0A553SU70_NIACI</name>
<dbReference type="Proteomes" id="UP000319837">
    <property type="component" value="Unassembled WGS sequence"/>
</dbReference>
<dbReference type="EMBL" id="RIBP01000001">
    <property type="protein sequence ID" value="TRZ40542.1"/>
    <property type="molecule type" value="Genomic_DNA"/>
</dbReference>
<evidence type="ECO:0000313" key="5">
    <source>
        <dbReference type="Proteomes" id="UP000319837"/>
    </source>
</evidence>
<feature type="chain" id="PRO_5021994566" evidence="2">
    <location>
        <begin position="26"/>
        <end position="209"/>
    </location>
</feature>
<feature type="signal peptide" evidence="2">
    <location>
        <begin position="1"/>
        <end position="25"/>
    </location>
</feature>
<proteinExistence type="predicted"/>
<dbReference type="Pfam" id="PF13731">
    <property type="entry name" value="WxL"/>
    <property type="match status" value="1"/>
</dbReference>
<evidence type="ECO:0000313" key="4">
    <source>
        <dbReference type="EMBL" id="TRZ40542.1"/>
    </source>
</evidence>